<dbReference type="PANTHER" id="PTHR33064">
    <property type="entry name" value="POL PROTEIN"/>
    <property type="match status" value="1"/>
</dbReference>
<dbReference type="Proteomes" id="UP000663842">
    <property type="component" value="Unassembled WGS sequence"/>
</dbReference>
<name>A0A820NW43_9BILA</name>
<protein>
    <recommendedName>
        <fullName evidence="1">Reverse transcriptase/retrotransposon-derived protein RNase H-like domain-containing protein</fullName>
    </recommendedName>
</protein>
<dbReference type="InterPro" id="IPR043502">
    <property type="entry name" value="DNA/RNA_pol_sf"/>
</dbReference>
<dbReference type="Gene3D" id="3.10.20.370">
    <property type="match status" value="1"/>
</dbReference>
<dbReference type="Gene3D" id="3.30.70.270">
    <property type="match status" value="1"/>
</dbReference>
<evidence type="ECO:0000313" key="2">
    <source>
        <dbReference type="EMBL" id="CAF4393814.1"/>
    </source>
</evidence>
<evidence type="ECO:0000313" key="3">
    <source>
        <dbReference type="Proteomes" id="UP000663842"/>
    </source>
</evidence>
<dbReference type="InterPro" id="IPR051320">
    <property type="entry name" value="Viral_Replic_Matur_Polypro"/>
</dbReference>
<dbReference type="Pfam" id="PF17919">
    <property type="entry name" value="RT_RNaseH_2"/>
    <property type="match status" value="1"/>
</dbReference>
<feature type="domain" description="Reverse transcriptase/retrotransposon-derived protein RNase H-like" evidence="1">
    <location>
        <begin position="58"/>
        <end position="133"/>
    </location>
</feature>
<dbReference type="PANTHER" id="PTHR33064:SF37">
    <property type="entry name" value="RIBONUCLEASE H"/>
    <property type="match status" value="1"/>
</dbReference>
<dbReference type="SUPFAM" id="SSF56672">
    <property type="entry name" value="DNA/RNA polymerases"/>
    <property type="match status" value="1"/>
</dbReference>
<accession>A0A820NW43</accession>
<feature type="non-terminal residue" evidence="2">
    <location>
        <position position="134"/>
    </location>
</feature>
<dbReference type="InterPro" id="IPR043128">
    <property type="entry name" value="Rev_trsase/Diguanyl_cyclase"/>
</dbReference>
<gene>
    <name evidence="2" type="ORF">UXM345_LOCUS37937</name>
</gene>
<dbReference type="AlphaFoldDB" id="A0A820NW43"/>
<dbReference type="EMBL" id="CAJOBF010022998">
    <property type="protein sequence ID" value="CAF4393814.1"/>
    <property type="molecule type" value="Genomic_DNA"/>
</dbReference>
<organism evidence="2 3">
    <name type="scientific">Rotaria magnacalcarata</name>
    <dbReference type="NCBI Taxonomy" id="392030"/>
    <lineage>
        <taxon>Eukaryota</taxon>
        <taxon>Metazoa</taxon>
        <taxon>Spiralia</taxon>
        <taxon>Gnathifera</taxon>
        <taxon>Rotifera</taxon>
        <taxon>Eurotatoria</taxon>
        <taxon>Bdelloidea</taxon>
        <taxon>Philodinida</taxon>
        <taxon>Philodinidae</taxon>
        <taxon>Rotaria</taxon>
    </lineage>
</organism>
<dbReference type="InterPro" id="IPR041577">
    <property type="entry name" value="RT_RNaseH_2"/>
</dbReference>
<proteinExistence type="predicted"/>
<sequence length="134" mass="14658">MPDRKNIAGITNFPIPKTVKNVRSFLGIVNFYRLHIPNCATIQKPLSALTGKSKVLLWNSEAEIAFNTLKKLLVSPQLLAYPNYNSTEPLEVHVDSSLTGAGAILSQKQSGVQRPIAFISTSWGQAEQDYASTA</sequence>
<dbReference type="FunFam" id="3.30.70.270:FF:000020">
    <property type="entry name" value="Transposon Tf2-6 polyprotein-like Protein"/>
    <property type="match status" value="1"/>
</dbReference>
<evidence type="ECO:0000259" key="1">
    <source>
        <dbReference type="Pfam" id="PF17919"/>
    </source>
</evidence>
<feature type="non-terminal residue" evidence="2">
    <location>
        <position position="1"/>
    </location>
</feature>
<reference evidence="2" key="1">
    <citation type="submission" date="2021-02" db="EMBL/GenBank/DDBJ databases">
        <authorList>
            <person name="Nowell W R."/>
        </authorList>
    </citation>
    <scope>NUCLEOTIDE SEQUENCE</scope>
</reference>
<comment type="caution">
    <text evidence="2">The sequence shown here is derived from an EMBL/GenBank/DDBJ whole genome shotgun (WGS) entry which is preliminary data.</text>
</comment>